<gene>
    <name evidence="2" type="ORF">TK0001_1491</name>
</gene>
<organism evidence="2 3">
    <name type="scientific">Methylorubrum extorquens</name>
    <name type="common">Methylobacterium dichloromethanicum</name>
    <name type="synonym">Methylobacterium extorquens</name>
    <dbReference type="NCBI Taxonomy" id="408"/>
    <lineage>
        <taxon>Bacteria</taxon>
        <taxon>Pseudomonadati</taxon>
        <taxon>Pseudomonadota</taxon>
        <taxon>Alphaproteobacteria</taxon>
        <taxon>Hyphomicrobiales</taxon>
        <taxon>Methylobacteriaceae</taxon>
        <taxon>Methylorubrum</taxon>
    </lineage>
</organism>
<feature type="compositionally biased region" description="Low complexity" evidence="1">
    <location>
        <begin position="297"/>
        <end position="315"/>
    </location>
</feature>
<feature type="region of interest" description="Disordered" evidence="1">
    <location>
        <begin position="296"/>
        <end position="326"/>
    </location>
</feature>
<accession>A0A2N9ALF8</accession>
<evidence type="ECO:0000313" key="3">
    <source>
        <dbReference type="Proteomes" id="UP000233769"/>
    </source>
</evidence>
<feature type="region of interest" description="Disordered" evidence="1">
    <location>
        <begin position="228"/>
        <end position="251"/>
    </location>
</feature>
<dbReference type="AlphaFoldDB" id="A0A2N9ALF8"/>
<name>A0A2N9ALF8_METEX</name>
<reference evidence="3" key="1">
    <citation type="submission" date="2017-10" db="EMBL/GenBank/DDBJ databases">
        <authorList>
            <person name="Regsiter A."/>
            <person name="William W."/>
        </authorList>
    </citation>
    <scope>NUCLEOTIDE SEQUENCE [LARGE SCALE GENOMIC DNA]</scope>
</reference>
<dbReference type="Proteomes" id="UP000233769">
    <property type="component" value="Chromosome tk0001"/>
</dbReference>
<evidence type="ECO:0000256" key="1">
    <source>
        <dbReference type="SAM" id="MobiDB-lite"/>
    </source>
</evidence>
<dbReference type="EMBL" id="LT962688">
    <property type="protein sequence ID" value="SOR28092.1"/>
    <property type="molecule type" value="Genomic_DNA"/>
</dbReference>
<evidence type="ECO:0000313" key="2">
    <source>
        <dbReference type="EMBL" id="SOR28092.1"/>
    </source>
</evidence>
<sequence length="326" mass="33938">MRCASTCAPLPPAASLAIRRAITDCASKASRVVSRPSFHHVAYIEPALSSSHGIDLIRSRRPATAQGRARERRRDTGSNAVPGRLRWLGGPERHRGSIEAAALGGRTAQADLDLLRRGGLPPLAAPGRHLDLRRRLSGLQPGLAVDHRADFAHRLDQVVALAGAGHLQAELVHVALAVEVGGELGAGQRRNLLKDVGQIVVVGAVDLAESFEGDRAFRIDGRAGGRMGLGHGSPAVGAKGDGEGDESGEGMSAVAASATGDGLTAIESERVGRHPVQTEAIAIRARRSLRSQTDSRAVAAAAGPEAAVPEVEVPASRASGFARIRR</sequence>
<proteinExistence type="predicted"/>
<protein>
    <submittedName>
        <fullName evidence="2">Uncharacterized protein</fullName>
    </submittedName>
</protein>
<feature type="region of interest" description="Disordered" evidence="1">
    <location>
        <begin position="59"/>
        <end position="83"/>
    </location>
</feature>